<dbReference type="PANTHER" id="PTHR30514">
    <property type="entry name" value="GLUCOKINASE"/>
    <property type="match status" value="1"/>
</dbReference>
<keyword evidence="3" id="KW-0804">Transcription</keyword>
<dbReference type="GO" id="GO:0097367">
    <property type="term" value="F:carbohydrate derivative binding"/>
    <property type="evidence" value="ECO:0007669"/>
    <property type="project" value="InterPro"/>
</dbReference>
<dbReference type="InterPro" id="IPR035472">
    <property type="entry name" value="RpiR-like_SIS"/>
</dbReference>
<protein>
    <submittedName>
        <fullName evidence="6">SIS domain protein</fullName>
    </submittedName>
</protein>
<comment type="caution">
    <text evidence="6">The sequence shown here is derived from an EMBL/GenBank/DDBJ whole genome shotgun (WGS) entry which is preliminary data.</text>
</comment>
<dbReference type="PROSITE" id="PS51464">
    <property type="entry name" value="SIS"/>
    <property type="match status" value="1"/>
</dbReference>
<dbReference type="InterPro" id="IPR009057">
    <property type="entry name" value="Homeodomain-like_sf"/>
</dbReference>
<keyword evidence="7" id="KW-1185">Reference proteome</keyword>
<reference evidence="6" key="1">
    <citation type="submission" date="2010-07" db="EMBL/GenBank/DDBJ databases">
        <authorList>
            <person name="Muzny D."/>
            <person name="Qin X."/>
            <person name="Deng J."/>
            <person name="Jiang H."/>
            <person name="Liu Y."/>
            <person name="Qu J."/>
            <person name="Song X.-Z."/>
            <person name="Zhang L."/>
            <person name="Thornton R."/>
            <person name="Coyle M."/>
            <person name="Francisco L."/>
            <person name="Jackson L."/>
            <person name="Javaid M."/>
            <person name="Korchina V."/>
            <person name="Kovar C."/>
            <person name="Mata R."/>
            <person name="Mathew T."/>
            <person name="Ngo R."/>
            <person name="Nguyen L."/>
            <person name="Nguyen N."/>
            <person name="Okwuonu G."/>
            <person name="Ongeri F."/>
            <person name="Pham C."/>
            <person name="Simmons D."/>
            <person name="Wilczek-Boney K."/>
            <person name="Hale W."/>
            <person name="Jakkamsetti A."/>
            <person name="Pham P."/>
            <person name="Ruth R."/>
            <person name="San Lucas F."/>
            <person name="Warren J."/>
            <person name="Zhang J."/>
            <person name="Zhao Z."/>
            <person name="Zhou C."/>
            <person name="Zhu D."/>
            <person name="Lee S."/>
            <person name="Bess C."/>
            <person name="Blankenburg K."/>
            <person name="Forbes L."/>
            <person name="Fu Q."/>
            <person name="Gubbala S."/>
            <person name="Hirani K."/>
            <person name="Jayaseelan J.C."/>
            <person name="Lara F."/>
            <person name="Munidasa M."/>
            <person name="Palculict T."/>
            <person name="Patil S."/>
            <person name="Pu L.-L."/>
            <person name="Saada N."/>
            <person name="Tang L."/>
            <person name="Weissenberger G."/>
            <person name="Zhu Y."/>
            <person name="Hemphill L."/>
            <person name="Shang Y."/>
            <person name="Youmans B."/>
            <person name="Ayvaz T."/>
            <person name="Ross M."/>
            <person name="Santibanez J."/>
            <person name="Aqrawi P."/>
            <person name="Gross S."/>
            <person name="Joshi V."/>
            <person name="Fowler G."/>
            <person name="Nazareth L."/>
            <person name="Reid J."/>
            <person name="Worley K."/>
            <person name="Petrosino J."/>
            <person name="Highlander S."/>
            <person name="Gibbs R."/>
        </authorList>
    </citation>
    <scope>NUCLEOTIDE SEQUENCE [LARGE SCALE GENOMIC DNA]</scope>
    <source>
        <strain evidence="6">DSM 20284</strain>
    </source>
</reference>
<dbReference type="SUPFAM" id="SSF53697">
    <property type="entry name" value="SIS domain"/>
    <property type="match status" value="1"/>
</dbReference>
<evidence type="ECO:0000256" key="1">
    <source>
        <dbReference type="ARBA" id="ARBA00023015"/>
    </source>
</evidence>
<dbReference type="Pfam" id="PF01418">
    <property type="entry name" value="HTH_6"/>
    <property type="match status" value="1"/>
</dbReference>
<name>E0NHA6_PEDAC</name>
<keyword evidence="1" id="KW-0805">Transcription regulation</keyword>
<dbReference type="InterPro" id="IPR046348">
    <property type="entry name" value="SIS_dom_sf"/>
</dbReference>
<dbReference type="InterPro" id="IPR000281">
    <property type="entry name" value="HTH_RpiR"/>
</dbReference>
<feature type="domain" description="HTH rpiR-type" evidence="4">
    <location>
        <begin position="15"/>
        <end position="91"/>
    </location>
</feature>
<dbReference type="AlphaFoldDB" id="E0NHA6"/>
<dbReference type="InterPro" id="IPR047640">
    <property type="entry name" value="RpiR-like"/>
</dbReference>
<dbReference type="PANTHER" id="PTHR30514:SF21">
    <property type="entry name" value="RPIR-FAMILY TRANSCRIPTIONAL REGULATOR"/>
    <property type="match status" value="1"/>
</dbReference>
<dbReference type="eggNOG" id="COG1737">
    <property type="taxonomic scope" value="Bacteria"/>
</dbReference>
<proteinExistence type="predicted"/>
<dbReference type="InterPro" id="IPR001347">
    <property type="entry name" value="SIS_dom"/>
</dbReference>
<dbReference type="Pfam" id="PF01380">
    <property type="entry name" value="SIS"/>
    <property type="match status" value="1"/>
</dbReference>
<gene>
    <name evidence="6" type="ORF">HMPREF0623_1429</name>
</gene>
<dbReference type="SUPFAM" id="SSF46689">
    <property type="entry name" value="Homeodomain-like"/>
    <property type="match status" value="1"/>
</dbReference>
<dbReference type="HOGENOM" id="CLU_055769_4_2_9"/>
<dbReference type="CDD" id="cd05013">
    <property type="entry name" value="SIS_RpiR"/>
    <property type="match status" value="1"/>
</dbReference>
<evidence type="ECO:0000313" key="6">
    <source>
        <dbReference type="EMBL" id="EFL95117.1"/>
    </source>
</evidence>
<accession>E0NHA6</accession>
<evidence type="ECO:0000259" key="5">
    <source>
        <dbReference type="PROSITE" id="PS51464"/>
    </source>
</evidence>
<evidence type="ECO:0000256" key="3">
    <source>
        <dbReference type="ARBA" id="ARBA00023163"/>
    </source>
</evidence>
<evidence type="ECO:0000256" key="2">
    <source>
        <dbReference type="ARBA" id="ARBA00023125"/>
    </source>
</evidence>
<evidence type="ECO:0000259" key="4">
    <source>
        <dbReference type="PROSITE" id="PS51071"/>
    </source>
</evidence>
<keyword evidence="2" id="KW-0238">DNA-binding</keyword>
<dbReference type="Proteomes" id="UP000004470">
    <property type="component" value="Unassembled WGS sequence"/>
</dbReference>
<feature type="domain" description="SIS" evidence="5">
    <location>
        <begin position="128"/>
        <end position="269"/>
    </location>
</feature>
<organism evidence="6 7">
    <name type="scientific">Pediococcus acidilactici DSM 20284</name>
    <dbReference type="NCBI Taxonomy" id="862514"/>
    <lineage>
        <taxon>Bacteria</taxon>
        <taxon>Bacillati</taxon>
        <taxon>Bacillota</taxon>
        <taxon>Bacilli</taxon>
        <taxon>Lactobacillales</taxon>
        <taxon>Lactobacillaceae</taxon>
        <taxon>Pediococcus</taxon>
        <taxon>Pediococcus acidilactici group</taxon>
    </lineage>
</organism>
<evidence type="ECO:0000313" key="7">
    <source>
        <dbReference type="Proteomes" id="UP000004470"/>
    </source>
</evidence>
<dbReference type="GO" id="GO:0003677">
    <property type="term" value="F:DNA binding"/>
    <property type="evidence" value="ECO:0007669"/>
    <property type="project" value="UniProtKB-KW"/>
</dbReference>
<dbReference type="GO" id="GO:1901135">
    <property type="term" value="P:carbohydrate derivative metabolic process"/>
    <property type="evidence" value="ECO:0007669"/>
    <property type="project" value="InterPro"/>
</dbReference>
<dbReference type="PROSITE" id="PS51071">
    <property type="entry name" value="HTH_RPIR"/>
    <property type="match status" value="1"/>
</dbReference>
<dbReference type="EMBL" id="AEEG01000007">
    <property type="protein sequence ID" value="EFL95117.1"/>
    <property type="molecule type" value="Genomic_DNA"/>
</dbReference>
<dbReference type="Gene3D" id="1.10.10.10">
    <property type="entry name" value="Winged helix-like DNA-binding domain superfamily/Winged helix DNA-binding domain"/>
    <property type="match status" value="1"/>
</dbReference>
<dbReference type="InterPro" id="IPR036388">
    <property type="entry name" value="WH-like_DNA-bd_sf"/>
</dbReference>
<sequence>MFSKKSFSVVFLKKNLHLGAANLKQQKLSNSEKYAWQFIQDHLESIPALSIVALGQQANVSTATIIRTLRKRGFKGYSDFKHHLVEENQGSYTNLARADSDIRSAIMKNEHEVTNTIKMIKIADVEKAVQQIRRAQIIYIFARGFSELIAEELLVKLQLLKKNCQLSDDPNIIQTLATDIRPGNLVIIISLNGETPELVEAARRISQNRAPILLITTNGTSSIGKYASLILCGFKSETTYFPAYEVHSRLPLQVITRVLLDSYVIRTKK</sequence>
<dbReference type="GO" id="GO:0003700">
    <property type="term" value="F:DNA-binding transcription factor activity"/>
    <property type="evidence" value="ECO:0007669"/>
    <property type="project" value="InterPro"/>
</dbReference>
<dbReference type="Gene3D" id="3.40.50.10490">
    <property type="entry name" value="Glucose-6-phosphate isomerase like protein, domain 1"/>
    <property type="match status" value="1"/>
</dbReference>